<dbReference type="Pfam" id="PF00908">
    <property type="entry name" value="dTDP_sugar_isom"/>
    <property type="match status" value="1"/>
</dbReference>
<comment type="subunit">
    <text evidence="5">Homodimer.</text>
</comment>
<evidence type="ECO:0000256" key="5">
    <source>
        <dbReference type="RuleBase" id="RU364069"/>
    </source>
</evidence>
<dbReference type="NCBIfam" id="TIGR01221">
    <property type="entry name" value="rmlC"/>
    <property type="match status" value="1"/>
</dbReference>
<protein>
    <recommendedName>
        <fullName evidence="4 5">dTDP-4-dehydrorhamnose 3,5-epimerase</fullName>
        <ecNumber evidence="3 5">5.1.3.13</ecNumber>
    </recommendedName>
    <alternativeName>
        <fullName evidence="5">Thymidine diphospho-4-keto-rhamnose 3,5-epimerase</fullName>
    </alternativeName>
</protein>
<evidence type="ECO:0000256" key="4">
    <source>
        <dbReference type="ARBA" id="ARBA00019595"/>
    </source>
</evidence>
<comment type="caution">
    <text evidence="6">The sequence shown here is derived from an EMBL/GenBank/DDBJ whole genome shotgun (WGS) entry which is preliminary data.</text>
</comment>
<proteinExistence type="inferred from homology"/>
<evidence type="ECO:0000256" key="3">
    <source>
        <dbReference type="ARBA" id="ARBA00012098"/>
    </source>
</evidence>
<dbReference type="GO" id="GO:0008830">
    <property type="term" value="F:dTDP-4-dehydrorhamnose 3,5-epimerase activity"/>
    <property type="evidence" value="ECO:0007669"/>
    <property type="project" value="UniProtKB-EC"/>
</dbReference>
<evidence type="ECO:0000313" key="6">
    <source>
        <dbReference type="EMBL" id="MDD7971968.1"/>
    </source>
</evidence>
<comment type="function">
    <text evidence="2 5">Catalyzes the epimerization of the C3' and C5'positions of dTDP-6-deoxy-D-xylo-4-hexulose, forming dTDP-6-deoxy-L-lyxo-4-hexulose.</text>
</comment>
<organism evidence="6 7">
    <name type="scientific">Roseinatronobacter alkalisoli</name>
    <dbReference type="NCBI Taxonomy" id="3028235"/>
    <lineage>
        <taxon>Bacteria</taxon>
        <taxon>Pseudomonadati</taxon>
        <taxon>Pseudomonadota</taxon>
        <taxon>Alphaproteobacteria</taxon>
        <taxon>Rhodobacterales</taxon>
        <taxon>Paracoccaceae</taxon>
        <taxon>Roseinatronobacter</taxon>
    </lineage>
</organism>
<dbReference type="PANTHER" id="PTHR21047:SF2">
    <property type="entry name" value="THYMIDINE DIPHOSPHO-4-KETO-RHAMNOSE 3,5-EPIMERASE"/>
    <property type="match status" value="1"/>
</dbReference>
<dbReference type="EMBL" id="JAQZSM010000011">
    <property type="protein sequence ID" value="MDD7971968.1"/>
    <property type="molecule type" value="Genomic_DNA"/>
</dbReference>
<dbReference type="InterPro" id="IPR014710">
    <property type="entry name" value="RmlC-like_jellyroll"/>
</dbReference>
<dbReference type="EC" id="5.1.3.13" evidence="3 5"/>
<dbReference type="RefSeq" id="WP_274352648.1">
    <property type="nucleotide sequence ID" value="NZ_JAQZSM010000011.1"/>
</dbReference>
<dbReference type="CDD" id="cd00438">
    <property type="entry name" value="cupin_RmlC"/>
    <property type="match status" value="1"/>
</dbReference>
<keyword evidence="5 6" id="KW-0413">Isomerase</keyword>
<gene>
    <name evidence="6" type="primary">rfbC</name>
    <name evidence="6" type="ORF">PUT78_12750</name>
</gene>
<dbReference type="InterPro" id="IPR000888">
    <property type="entry name" value="RmlC-like"/>
</dbReference>
<keyword evidence="7" id="KW-1185">Reference proteome</keyword>
<comment type="pathway">
    <text evidence="5">Carbohydrate biosynthesis; dTDP-L-rhamnose biosynthesis.</text>
</comment>
<comment type="similarity">
    <text evidence="5">Belongs to the dTDP-4-dehydrorhamnose 3,5-epimerase family.</text>
</comment>
<evidence type="ECO:0000256" key="1">
    <source>
        <dbReference type="ARBA" id="ARBA00001298"/>
    </source>
</evidence>
<accession>A0ABT5TA21</accession>
<evidence type="ECO:0000313" key="7">
    <source>
        <dbReference type="Proteomes" id="UP001431784"/>
    </source>
</evidence>
<comment type="catalytic activity">
    <reaction evidence="1 5">
        <text>dTDP-4-dehydro-6-deoxy-alpha-D-glucose = dTDP-4-dehydro-beta-L-rhamnose</text>
        <dbReference type="Rhea" id="RHEA:16969"/>
        <dbReference type="ChEBI" id="CHEBI:57649"/>
        <dbReference type="ChEBI" id="CHEBI:62830"/>
        <dbReference type="EC" id="5.1.3.13"/>
    </reaction>
</comment>
<dbReference type="PANTHER" id="PTHR21047">
    <property type="entry name" value="DTDP-6-DEOXY-D-GLUCOSE-3,5 EPIMERASE"/>
    <property type="match status" value="1"/>
</dbReference>
<dbReference type="InterPro" id="IPR011051">
    <property type="entry name" value="RmlC_Cupin_sf"/>
</dbReference>
<evidence type="ECO:0000256" key="2">
    <source>
        <dbReference type="ARBA" id="ARBA00001997"/>
    </source>
</evidence>
<reference evidence="6" key="1">
    <citation type="submission" date="2023-02" db="EMBL/GenBank/DDBJ databases">
        <title>Description of Roseinatronobacter alkalisoli sp. nov., an alkaliphilic bacerium isolated from soda soil.</title>
        <authorList>
            <person name="Wei W."/>
        </authorList>
    </citation>
    <scope>NUCLEOTIDE SEQUENCE</scope>
    <source>
        <strain evidence="6">HJB301</strain>
    </source>
</reference>
<dbReference type="Proteomes" id="UP001431784">
    <property type="component" value="Unassembled WGS sequence"/>
</dbReference>
<name>A0ABT5TA21_9RHOB</name>
<sequence length="184" mass="20546">MEISSFDIPGPVLVTPRRFGDARGWFCETWNRTRLRASGLDWPEFVQDNHSFSAPRHTLRGLHFQRPPHAQDKLVRCSRGAVLDVAVDARKGSATYGQWVSVELSAATGTQLYVPKGFLHGFLTLTDDCEVQYKCTDIYAPDCDGAVRWNSLGIDWGTEAPVLSEKDAQAMPFAQFETPFHAEG</sequence>
<dbReference type="SUPFAM" id="SSF51182">
    <property type="entry name" value="RmlC-like cupins"/>
    <property type="match status" value="1"/>
</dbReference>
<dbReference type="Gene3D" id="2.60.120.10">
    <property type="entry name" value="Jelly Rolls"/>
    <property type="match status" value="1"/>
</dbReference>